<evidence type="ECO:0000313" key="2">
    <source>
        <dbReference type="WBParaSite" id="ES5_v2.g22457.t1"/>
    </source>
</evidence>
<protein>
    <submittedName>
        <fullName evidence="2">Uncharacterized protein</fullName>
    </submittedName>
</protein>
<accession>A0AC34FYI7</accession>
<reference evidence="2" key="1">
    <citation type="submission" date="2022-11" db="UniProtKB">
        <authorList>
            <consortium name="WormBaseParasite"/>
        </authorList>
    </citation>
    <scope>IDENTIFICATION</scope>
</reference>
<dbReference type="WBParaSite" id="ES5_v2.g22457.t1">
    <property type="protein sequence ID" value="ES5_v2.g22457.t1"/>
    <property type="gene ID" value="ES5_v2.g22457"/>
</dbReference>
<organism evidence="1 2">
    <name type="scientific">Panagrolaimus sp. ES5</name>
    <dbReference type="NCBI Taxonomy" id="591445"/>
    <lineage>
        <taxon>Eukaryota</taxon>
        <taxon>Metazoa</taxon>
        <taxon>Ecdysozoa</taxon>
        <taxon>Nematoda</taxon>
        <taxon>Chromadorea</taxon>
        <taxon>Rhabditida</taxon>
        <taxon>Tylenchina</taxon>
        <taxon>Panagrolaimomorpha</taxon>
        <taxon>Panagrolaimoidea</taxon>
        <taxon>Panagrolaimidae</taxon>
        <taxon>Panagrolaimus</taxon>
    </lineage>
</organism>
<sequence>MENVNNIYPPKRTTINDDIEMVEEDSDAEETDINNHTESVSSAAAQQKVNNENIDDTGADDNNDDTVSSTNNSDAEDALFDTSRKIQKLKRTHIDEDICMIEADYDGDNIDGEDFDPPEPIDITETPDEFQLSDLNASQNNEINTGHSDSPNTNEGRQ</sequence>
<name>A0AC34FYI7_9BILA</name>
<evidence type="ECO:0000313" key="1">
    <source>
        <dbReference type="Proteomes" id="UP000887579"/>
    </source>
</evidence>
<proteinExistence type="predicted"/>
<dbReference type="Proteomes" id="UP000887579">
    <property type="component" value="Unplaced"/>
</dbReference>